<protein>
    <submittedName>
        <fullName evidence="2">Efflux RND transporter permease subunit</fullName>
    </submittedName>
</protein>
<dbReference type="Proteomes" id="UP000715781">
    <property type="component" value="Unassembled WGS sequence"/>
</dbReference>
<keyword evidence="1" id="KW-1133">Transmembrane helix</keyword>
<dbReference type="AlphaFoldDB" id="A0A951Q3F0"/>
<reference evidence="2" key="2">
    <citation type="journal article" date="2022" name="Microbiol. Resour. Announc.">
        <title>Metagenome Sequencing to Explore Phylogenomics of Terrestrial Cyanobacteria.</title>
        <authorList>
            <person name="Ward R.D."/>
            <person name="Stajich J.E."/>
            <person name="Johansen J.R."/>
            <person name="Huntemann M."/>
            <person name="Clum A."/>
            <person name="Foster B."/>
            <person name="Foster B."/>
            <person name="Roux S."/>
            <person name="Palaniappan K."/>
            <person name="Varghese N."/>
            <person name="Mukherjee S."/>
            <person name="Reddy T.B.K."/>
            <person name="Daum C."/>
            <person name="Copeland A."/>
            <person name="Chen I.A."/>
            <person name="Ivanova N.N."/>
            <person name="Kyrpides N.C."/>
            <person name="Shapiro N."/>
            <person name="Eloe-Fadrosh E.A."/>
            <person name="Pietrasiak N."/>
        </authorList>
    </citation>
    <scope>NUCLEOTIDE SEQUENCE</scope>
    <source>
        <strain evidence="2">JT2-VF2</strain>
    </source>
</reference>
<feature type="transmembrane region" description="Helical" evidence="1">
    <location>
        <begin position="958"/>
        <end position="980"/>
    </location>
</feature>
<dbReference type="Gene3D" id="3.30.2090.10">
    <property type="entry name" value="Multidrug efflux transporter AcrB TolC docking domain, DN and DC subdomains"/>
    <property type="match status" value="2"/>
</dbReference>
<name>A0A951Q3F0_9NOST</name>
<dbReference type="InterPro" id="IPR027463">
    <property type="entry name" value="AcrB_DN_DC_subdom"/>
</dbReference>
<reference evidence="2" key="1">
    <citation type="submission" date="2021-05" db="EMBL/GenBank/DDBJ databases">
        <authorList>
            <person name="Pietrasiak N."/>
            <person name="Ward R."/>
            <person name="Stajich J.E."/>
            <person name="Kurbessoian T."/>
        </authorList>
    </citation>
    <scope>NUCLEOTIDE SEQUENCE</scope>
    <source>
        <strain evidence="2">JT2-VF2</strain>
    </source>
</reference>
<feature type="transmembrane region" description="Helical" evidence="1">
    <location>
        <begin position="897"/>
        <end position="916"/>
    </location>
</feature>
<gene>
    <name evidence="2" type="ORF">KME32_26300</name>
</gene>
<dbReference type="InterPro" id="IPR001036">
    <property type="entry name" value="Acrflvin-R"/>
</dbReference>
<dbReference type="Gene3D" id="3.30.70.1320">
    <property type="entry name" value="Multidrug efflux transporter AcrB pore domain like"/>
    <property type="match status" value="1"/>
</dbReference>
<proteinExistence type="predicted"/>
<dbReference type="EMBL" id="JAHHHN010000023">
    <property type="protein sequence ID" value="MBW4564577.1"/>
    <property type="molecule type" value="Genomic_DNA"/>
</dbReference>
<feature type="transmembrane region" description="Helical" evidence="1">
    <location>
        <begin position="559"/>
        <end position="579"/>
    </location>
</feature>
<dbReference type="SUPFAM" id="SSF82714">
    <property type="entry name" value="Multidrug efflux transporter AcrB TolC docking domain, DN and DC subdomains"/>
    <property type="match status" value="2"/>
</dbReference>
<dbReference type="Gene3D" id="3.30.70.1430">
    <property type="entry name" value="Multidrug efflux transporter AcrB pore domain"/>
    <property type="match status" value="2"/>
</dbReference>
<dbReference type="Gene3D" id="3.30.70.1440">
    <property type="entry name" value="Multidrug efflux transporter AcrB pore domain"/>
    <property type="match status" value="1"/>
</dbReference>
<dbReference type="SUPFAM" id="SSF82866">
    <property type="entry name" value="Multidrug efflux transporter AcrB transmembrane domain"/>
    <property type="match status" value="2"/>
</dbReference>
<comment type="caution">
    <text evidence="2">The sequence shown here is derived from an EMBL/GenBank/DDBJ whole genome shotgun (WGS) entry which is preliminary data.</text>
</comment>
<dbReference type="GO" id="GO:0005886">
    <property type="term" value="C:plasma membrane"/>
    <property type="evidence" value="ECO:0007669"/>
    <property type="project" value="TreeGrafter"/>
</dbReference>
<feature type="transmembrane region" description="Helical" evidence="1">
    <location>
        <begin position="1001"/>
        <end position="1020"/>
    </location>
</feature>
<accession>A0A951Q3F0</accession>
<dbReference type="Pfam" id="PF00873">
    <property type="entry name" value="ACR_tran"/>
    <property type="match status" value="1"/>
</dbReference>
<evidence type="ECO:0000313" key="3">
    <source>
        <dbReference type="Proteomes" id="UP000715781"/>
    </source>
</evidence>
<dbReference type="SUPFAM" id="SSF82693">
    <property type="entry name" value="Multidrug efflux transporter AcrB pore domain, PN1, PN2, PC1 and PC2 subdomains"/>
    <property type="match status" value="2"/>
</dbReference>
<feature type="transmembrane region" description="Helical" evidence="1">
    <location>
        <begin position="390"/>
        <end position="415"/>
    </location>
</feature>
<feature type="transmembrane region" description="Helical" evidence="1">
    <location>
        <begin position="923"/>
        <end position="946"/>
    </location>
</feature>
<keyword evidence="1" id="KW-0812">Transmembrane</keyword>
<evidence type="ECO:0000256" key="1">
    <source>
        <dbReference type="SAM" id="Phobius"/>
    </source>
</evidence>
<feature type="transmembrane region" description="Helical" evidence="1">
    <location>
        <begin position="435"/>
        <end position="455"/>
    </location>
</feature>
<dbReference type="PANTHER" id="PTHR32063">
    <property type="match status" value="1"/>
</dbReference>
<dbReference type="PRINTS" id="PR00702">
    <property type="entry name" value="ACRIFLAVINRP"/>
</dbReference>
<feature type="transmembrane region" description="Helical" evidence="1">
    <location>
        <begin position="1032"/>
        <end position="1058"/>
    </location>
</feature>
<feature type="transmembrane region" description="Helical" evidence="1">
    <location>
        <begin position="364"/>
        <end position="384"/>
    </location>
</feature>
<evidence type="ECO:0000313" key="2">
    <source>
        <dbReference type="EMBL" id="MBW4564577.1"/>
    </source>
</evidence>
<feature type="transmembrane region" description="Helical" evidence="1">
    <location>
        <begin position="467"/>
        <end position="494"/>
    </location>
</feature>
<sequence length="1072" mass="116407">MNFIETSVRWRHGTFVLFCLLTMFGLIALFRLPLELQPGGDRPEITITTPYIGAAPAEVEDLITRPIEDVLEEIEGVEEITSQSLSGISTITIKFDWGTDVDARLVNLLNKLQQLEELPEEAGESDVQVASGNNNPMMWIVLKPKPGYQTDSNRYRDLIEEVIEPALRRVEGTSRFFIVGGQEREVEVLVDPKALSDRNLTLTDITDTLRTNNRDIRGGPLVLGKREYQVRTVNRAQELDQLKTFVLRRNDAGTVYLGDVAEVEMGRKFQDSAFLFNDAPSAGIGIIRRVGANVPQVSRGVRAALANLARQFDRQGEGVEFEILYDESTYIDQSVSNVRGDLITGGVLAIAVLLLFLGSLRTVVVVAISIPIAMIVVFIVSAVLGRSLNIISLAALGFAAGMVVDNAIVVIENIFTHMQQGKSRLQAAIDGTQEVGGAILAATLANVAVFAPLVLVTGEVAQLFVDMAITITAAAVLSMFASLTLLPMLASLFLNPAEAQQTFQLGNASDSQLQSSGNWLERSIMQTSFGFRRLQSKLESFLLATVGWALGPRRLKRRLALLSIPIVLLASSIVLLPPADYLPEGNLNFVFWLTETFPGTSVPEAVKLSAPPRGFLKEQSEIANTFFVNFPQFRGIGISLKPESATGSGLAQMVERLAGKSFGYPGYKFMFPIRFPIFNDPGKSFEVQIIGPDLKQLGELEQQLTQQISALPGVANARSNSINGAPQLQVIPNRVRLSEVGLSESEVGAMVEAALGGRFASEFVDGKEELDVTVQLQNIFVKTPEQLRQLSLYSSQIPQAQQAGNSQQSMTSFQGGQVQLADVATVRETTGPGVINHVDLERSTTLTVSLTPDAPLGKLVNQTENQILAPLRTKLPPAFRVELAGSADRLSETVGQLASAFVFSVIITYLLLVALYRSFLYPLVIMATVPMGLTGALLSLVVANWIPGVIVPLDMITGLGFLILTGVVVNNAILIVERVLQLQEEGQKYDESLYNATRDRLRPIFMSAGTSILGMVPLAIFPGQGSELYQGLGIALTGGLAFSTILTPTVVPALMALLHDFSRDRSKIIGQN</sequence>
<dbReference type="GO" id="GO:0042910">
    <property type="term" value="F:xenobiotic transmembrane transporter activity"/>
    <property type="evidence" value="ECO:0007669"/>
    <property type="project" value="TreeGrafter"/>
</dbReference>
<dbReference type="Gene3D" id="1.20.1640.10">
    <property type="entry name" value="Multidrug efflux transporter AcrB transmembrane domain"/>
    <property type="match status" value="2"/>
</dbReference>
<feature type="transmembrane region" description="Helical" evidence="1">
    <location>
        <begin position="12"/>
        <end position="34"/>
    </location>
</feature>
<feature type="transmembrane region" description="Helical" evidence="1">
    <location>
        <begin position="338"/>
        <end position="357"/>
    </location>
</feature>
<dbReference type="PANTHER" id="PTHR32063:SF0">
    <property type="entry name" value="SWARMING MOTILITY PROTEIN SWRC"/>
    <property type="match status" value="1"/>
</dbReference>
<organism evidence="2 3">
    <name type="scientific">Mojavia pulchra JT2-VF2</name>
    <dbReference type="NCBI Taxonomy" id="287848"/>
    <lineage>
        <taxon>Bacteria</taxon>
        <taxon>Bacillati</taxon>
        <taxon>Cyanobacteriota</taxon>
        <taxon>Cyanophyceae</taxon>
        <taxon>Nostocales</taxon>
        <taxon>Nostocaceae</taxon>
    </lineage>
</organism>
<keyword evidence="1" id="KW-0472">Membrane</keyword>